<gene>
    <name evidence="1" type="ORF">HYFRA_00013930</name>
</gene>
<comment type="caution">
    <text evidence="1">The sequence shown here is derived from an EMBL/GenBank/DDBJ whole genome shotgun (WGS) entry which is preliminary data.</text>
</comment>
<name>A0A9N9PZV1_9HELO</name>
<organism evidence="1 2">
    <name type="scientific">Hymenoscyphus fraxineus</name>
    <dbReference type="NCBI Taxonomy" id="746836"/>
    <lineage>
        <taxon>Eukaryota</taxon>
        <taxon>Fungi</taxon>
        <taxon>Dikarya</taxon>
        <taxon>Ascomycota</taxon>
        <taxon>Pezizomycotina</taxon>
        <taxon>Leotiomycetes</taxon>
        <taxon>Helotiales</taxon>
        <taxon>Helotiaceae</taxon>
        <taxon>Hymenoscyphus</taxon>
    </lineage>
</organism>
<evidence type="ECO:0000313" key="2">
    <source>
        <dbReference type="Proteomes" id="UP000696280"/>
    </source>
</evidence>
<dbReference type="EMBL" id="CAJVRL010000110">
    <property type="protein sequence ID" value="CAG8961478.1"/>
    <property type="molecule type" value="Genomic_DNA"/>
</dbReference>
<protein>
    <submittedName>
        <fullName evidence="1">Uncharacterized protein</fullName>
    </submittedName>
</protein>
<dbReference type="Proteomes" id="UP000696280">
    <property type="component" value="Unassembled WGS sequence"/>
</dbReference>
<accession>A0A9N9PZV1</accession>
<reference evidence="1" key="1">
    <citation type="submission" date="2021-07" db="EMBL/GenBank/DDBJ databases">
        <authorList>
            <person name="Durling M."/>
        </authorList>
    </citation>
    <scope>NUCLEOTIDE SEQUENCE</scope>
</reference>
<proteinExistence type="predicted"/>
<evidence type="ECO:0000313" key="1">
    <source>
        <dbReference type="EMBL" id="CAG8961478.1"/>
    </source>
</evidence>
<sequence length="144" mass="15587">MAIRTLEICASSFGVGMDIPTSAPLVRNQWLVEGIAYSLRKGGIFLNGPEAVVDGERRSFQIPKGLGEIVVGLFGEDEIGFCEVGHCFRWRGTCKLAHEVGGVEGSKTVWARNSVDTTTLTRSFPGMLSKIHVYLSTLPAQEGT</sequence>
<dbReference type="AlphaFoldDB" id="A0A9N9PZV1"/>
<keyword evidence="2" id="KW-1185">Reference proteome</keyword>